<sequence length="404" mass="46540">MKKKEYTVIDLFAGAGGLSLGLYQAGWNGLFAIEKNPFAFETLKYNLIDDKKHFSWPEWLPQTPHDIDEVLKNYSQQLKELRNKVDLVAGGPPCQGFSMAGKRIESDVRNQLVFSYIKFIDLVRPKMILFENVKGFTYAFDKKNDNDAEPYSHKVIRGLQKLGYKVKPHVFDFSNYGVPQRRKRFILVGIHKDLGTPDNFEQLLLVNRDQFLKDKGLKPTTTLQEAISDLLRSNGEVPTPDRKGFSSGKYRSGKLTNYEKLMRGDYPKGHEIPDSHSFARHTAEKTLCYQHLLAEYPQRGKRIDGKTRENWGIRQRSITVLDPATVSPTITGQPDDYLHYSEPRIMTVRECARIQSFPDWYEIKKKYTTGGKMRRIEVPRYSQVGNAIPPLFAEQAGYVLKQMF</sequence>
<evidence type="ECO:0000313" key="9">
    <source>
        <dbReference type="EMBL" id="BBA29153.1"/>
    </source>
</evidence>
<dbReference type="PANTHER" id="PTHR10629">
    <property type="entry name" value="CYTOSINE-SPECIFIC METHYLTRANSFERASE"/>
    <property type="match status" value="1"/>
</dbReference>
<protein>
    <recommendedName>
        <fullName evidence="8">Cytosine-specific methyltransferase</fullName>
        <ecNumber evidence="8">2.1.1.37</ecNumber>
    </recommendedName>
</protein>
<evidence type="ECO:0000256" key="2">
    <source>
        <dbReference type="ARBA" id="ARBA00022679"/>
    </source>
</evidence>
<organism evidence="9 10">
    <name type="scientific">Prevotella melaninogenica</name>
    <dbReference type="NCBI Taxonomy" id="28132"/>
    <lineage>
        <taxon>Bacteria</taxon>
        <taxon>Pseudomonadati</taxon>
        <taxon>Bacteroidota</taxon>
        <taxon>Bacteroidia</taxon>
        <taxon>Bacteroidales</taxon>
        <taxon>Prevotellaceae</taxon>
        <taxon>Prevotella</taxon>
    </lineage>
</organism>
<dbReference type="PROSITE" id="PS00094">
    <property type="entry name" value="C5_MTASE_1"/>
    <property type="match status" value="1"/>
</dbReference>
<evidence type="ECO:0000256" key="3">
    <source>
        <dbReference type="ARBA" id="ARBA00022691"/>
    </source>
</evidence>
<comment type="similarity">
    <text evidence="6 7">Belongs to the class I-like SAM-binding methyltransferase superfamily. C5-methyltransferase family.</text>
</comment>
<dbReference type="InterPro" id="IPR050390">
    <property type="entry name" value="C5-Methyltransferase"/>
</dbReference>
<evidence type="ECO:0000256" key="4">
    <source>
        <dbReference type="ARBA" id="ARBA00022747"/>
    </source>
</evidence>
<dbReference type="InterPro" id="IPR029063">
    <property type="entry name" value="SAM-dependent_MTases_sf"/>
</dbReference>
<dbReference type="GO" id="GO:0003886">
    <property type="term" value="F:DNA (cytosine-5-)-methyltransferase activity"/>
    <property type="evidence" value="ECO:0007669"/>
    <property type="project" value="UniProtKB-EC"/>
</dbReference>
<dbReference type="GO" id="GO:0032259">
    <property type="term" value="P:methylation"/>
    <property type="evidence" value="ECO:0007669"/>
    <property type="project" value="UniProtKB-KW"/>
</dbReference>
<dbReference type="OrthoDB" id="32195at2"/>
<reference evidence="9 10" key="1">
    <citation type="submission" date="2017-05" db="EMBL/GenBank/DDBJ databases">
        <title>whole genome sequence of Prevotella melaninogenica GAI 07411.</title>
        <authorList>
            <person name="Kondo Y."/>
            <person name="Hoshino T."/>
        </authorList>
    </citation>
    <scope>NUCLEOTIDE SEQUENCE [LARGE SCALE GENOMIC DNA]</scope>
    <source>
        <strain evidence="9 10">GAI 07411</strain>
    </source>
</reference>
<keyword evidence="2 6" id="KW-0808">Transferase</keyword>
<dbReference type="EMBL" id="AP018049">
    <property type="protein sequence ID" value="BBA29153.1"/>
    <property type="molecule type" value="Genomic_DNA"/>
</dbReference>
<feature type="active site" evidence="6">
    <location>
        <position position="94"/>
    </location>
</feature>
<evidence type="ECO:0000256" key="6">
    <source>
        <dbReference type="PROSITE-ProRule" id="PRU01016"/>
    </source>
</evidence>
<keyword evidence="4" id="KW-0680">Restriction system</keyword>
<dbReference type="SUPFAM" id="SSF53335">
    <property type="entry name" value="S-adenosyl-L-methionine-dependent methyltransferases"/>
    <property type="match status" value="1"/>
</dbReference>
<dbReference type="PRINTS" id="PR00105">
    <property type="entry name" value="C5METTRFRASE"/>
</dbReference>
<keyword evidence="1 6" id="KW-0489">Methyltransferase</keyword>
<evidence type="ECO:0000313" key="10">
    <source>
        <dbReference type="Proteomes" id="UP000267517"/>
    </source>
</evidence>
<accession>A0A250KMP0</accession>
<dbReference type="AlphaFoldDB" id="A0A250KMP0"/>
<dbReference type="NCBIfam" id="TIGR00675">
    <property type="entry name" value="dcm"/>
    <property type="match status" value="1"/>
</dbReference>
<evidence type="ECO:0000256" key="8">
    <source>
        <dbReference type="RuleBase" id="RU000417"/>
    </source>
</evidence>
<dbReference type="PROSITE" id="PS51679">
    <property type="entry name" value="SAM_MT_C5"/>
    <property type="match status" value="1"/>
</dbReference>
<dbReference type="EC" id="2.1.1.37" evidence="8"/>
<proteinExistence type="inferred from homology"/>
<dbReference type="GO" id="GO:0044027">
    <property type="term" value="P:negative regulation of gene expression via chromosomal CpG island methylation"/>
    <property type="evidence" value="ECO:0007669"/>
    <property type="project" value="TreeGrafter"/>
</dbReference>
<dbReference type="InterPro" id="IPR018117">
    <property type="entry name" value="C5_DNA_meth_AS"/>
</dbReference>
<dbReference type="RefSeq" id="WP_120174292.1">
    <property type="nucleotide sequence ID" value="NZ_AP018049.1"/>
</dbReference>
<name>A0A250KMP0_9BACT</name>
<dbReference type="GO" id="GO:0003677">
    <property type="term" value="F:DNA binding"/>
    <property type="evidence" value="ECO:0007669"/>
    <property type="project" value="TreeGrafter"/>
</dbReference>
<dbReference type="PANTHER" id="PTHR10629:SF52">
    <property type="entry name" value="DNA (CYTOSINE-5)-METHYLTRANSFERASE 1"/>
    <property type="match status" value="1"/>
</dbReference>
<keyword evidence="3 6" id="KW-0949">S-adenosyl-L-methionine</keyword>
<dbReference type="REBASE" id="215590">
    <property type="entry name" value="M.PmeGA1ORF1077P"/>
</dbReference>
<dbReference type="InterPro" id="IPR001525">
    <property type="entry name" value="C5_MeTfrase"/>
</dbReference>
<evidence type="ECO:0000256" key="1">
    <source>
        <dbReference type="ARBA" id="ARBA00022603"/>
    </source>
</evidence>
<dbReference type="GO" id="GO:0009307">
    <property type="term" value="P:DNA restriction-modification system"/>
    <property type="evidence" value="ECO:0007669"/>
    <property type="project" value="UniProtKB-KW"/>
</dbReference>
<dbReference type="Gene3D" id="3.90.120.10">
    <property type="entry name" value="DNA Methylase, subunit A, domain 2"/>
    <property type="match status" value="1"/>
</dbReference>
<comment type="catalytic activity">
    <reaction evidence="5 8">
        <text>a 2'-deoxycytidine in DNA + S-adenosyl-L-methionine = a 5-methyl-2'-deoxycytidine in DNA + S-adenosyl-L-homocysteine + H(+)</text>
        <dbReference type="Rhea" id="RHEA:13681"/>
        <dbReference type="Rhea" id="RHEA-COMP:11369"/>
        <dbReference type="Rhea" id="RHEA-COMP:11370"/>
        <dbReference type="ChEBI" id="CHEBI:15378"/>
        <dbReference type="ChEBI" id="CHEBI:57856"/>
        <dbReference type="ChEBI" id="CHEBI:59789"/>
        <dbReference type="ChEBI" id="CHEBI:85452"/>
        <dbReference type="ChEBI" id="CHEBI:85454"/>
        <dbReference type="EC" id="2.1.1.37"/>
    </reaction>
</comment>
<gene>
    <name evidence="9" type="ORF">PMEL1_01077</name>
</gene>
<dbReference type="Pfam" id="PF00145">
    <property type="entry name" value="DNA_methylase"/>
    <property type="match status" value="1"/>
</dbReference>
<dbReference type="Proteomes" id="UP000267517">
    <property type="component" value="Chromosome I"/>
</dbReference>
<evidence type="ECO:0000256" key="7">
    <source>
        <dbReference type="RuleBase" id="RU000416"/>
    </source>
</evidence>
<dbReference type="Gene3D" id="3.40.50.150">
    <property type="entry name" value="Vaccinia Virus protein VP39"/>
    <property type="match status" value="1"/>
</dbReference>
<evidence type="ECO:0000256" key="5">
    <source>
        <dbReference type="ARBA" id="ARBA00047422"/>
    </source>
</evidence>